<name>A0A317NHP4_9NOCA</name>
<dbReference type="InterPro" id="IPR025859">
    <property type="entry name" value="AurF/CmlI"/>
</dbReference>
<dbReference type="RefSeq" id="WP_110038324.1">
    <property type="nucleotide sequence ID" value="NZ_QGTL01000005.1"/>
</dbReference>
<dbReference type="EMBL" id="QGTL01000005">
    <property type="protein sequence ID" value="PWV74936.1"/>
    <property type="molecule type" value="Genomic_DNA"/>
</dbReference>
<sequence length="294" mass="33710">MPTPEESTPLYGELIASAKRLSFDLRGTESDAQVDRASHGMTPEWSPLYGTPTWTRMTEAEQRQLTRREVSHFLGVAIWLEVALQIVLLRRNHSVDPTRADVKFLFNECADESLHSLMFVAAIEQLGERHSPLDRLLVFIGWLFHTFAWGEVAYGIVLAGEEIFDVMQRDWSIDDRVAPAVRRSSHVHVVEESRHMSFARQKIRDQLRHVSAVRRHISAVLIAVGAHIIAKGLINKGIYRGLGLHWPAAKRDIDRNEHHRMMFRRATAPLLEFLDREGLLNTLARTIYRKSNLL</sequence>
<evidence type="ECO:0000313" key="1">
    <source>
        <dbReference type="EMBL" id="PWV74936.1"/>
    </source>
</evidence>
<accession>A0A317NHP4</accession>
<proteinExistence type="predicted"/>
<evidence type="ECO:0000313" key="2">
    <source>
        <dbReference type="Proteomes" id="UP000246410"/>
    </source>
</evidence>
<comment type="caution">
    <text evidence="1">The sequence shown here is derived from an EMBL/GenBank/DDBJ whole genome shotgun (WGS) entry which is preliminary data.</text>
</comment>
<dbReference type="Gene3D" id="1.10.620.20">
    <property type="entry name" value="Ribonucleotide Reductase, subunit A"/>
    <property type="match status" value="1"/>
</dbReference>
<dbReference type="AlphaFoldDB" id="A0A317NHP4"/>
<dbReference type="InterPro" id="IPR012348">
    <property type="entry name" value="RNR-like"/>
</dbReference>
<dbReference type="Proteomes" id="UP000246410">
    <property type="component" value="Unassembled WGS sequence"/>
</dbReference>
<reference evidence="1 2" key="1">
    <citation type="submission" date="2018-05" db="EMBL/GenBank/DDBJ databases">
        <title>Genomic Encyclopedia of Type Strains, Phase IV (KMG-IV): sequencing the most valuable type-strain genomes for metagenomic binning, comparative biology and taxonomic classification.</title>
        <authorList>
            <person name="Goeker M."/>
        </authorList>
    </citation>
    <scope>NUCLEOTIDE SEQUENCE [LARGE SCALE GENOMIC DNA]</scope>
    <source>
        <strain evidence="1 2">DSM 44717</strain>
    </source>
</reference>
<dbReference type="Pfam" id="PF11583">
    <property type="entry name" value="AurF"/>
    <property type="match status" value="1"/>
</dbReference>
<organism evidence="1 2">
    <name type="scientific">Nocardia neocaledoniensis</name>
    <dbReference type="NCBI Taxonomy" id="236511"/>
    <lineage>
        <taxon>Bacteria</taxon>
        <taxon>Bacillati</taxon>
        <taxon>Actinomycetota</taxon>
        <taxon>Actinomycetes</taxon>
        <taxon>Mycobacteriales</taxon>
        <taxon>Nocardiaceae</taxon>
        <taxon>Nocardia</taxon>
    </lineage>
</organism>
<protein>
    <submittedName>
        <fullName evidence="1">Para-aminobenzoate N-oxygenase AurF</fullName>
    </submittedName>
</protein>
<keyword evidence="2" id="KW-1185">Reference proteome</keyword>
<gene>
    <name evidence="1" type="ORF">DFR69_1052</name>
</gene>
<dbReference type="GO" id="GO:0016491">
    <property type="term" value="F:oxidoreductase activity"/>
    <property type="evidence" value="ECO:0007669"/>
    <property type="project" value="InterPro"/>
</dbReference>